<gene>
    <name evidence="1" type="ORF">BofuT4_uP117840.1</name>
</gene>
<organism evidence="1 2">
    <name type="scientific">Botryotinia fuckeliana (strain T4)</name>
    <name type="common">Noble rot fungus</name>
    <name type="synonym">Botrytis cinerea</name>
    <dbReference type="NCBI Taxonomy" id="999810"/>
    <lineage>
        <taxon>Eukaryota</taxon>
        <taxon>Fungi</taxon>
        <taxon>Dikarya</taxon>
        <taxon>Ascomycota</taxon>
        <taxon>Pezizomycotina</taxon>
        <taxon>Leotiomycetes</taxon>
        <taxon>Helotiales</taxon>
        <taxon>Sclerotiniaceae</taxon>
        <taxon>Botrytis</taxon>
    </lineage>
</organism>
<protein>
    <submittedName>
        <fullName evidence="1">Uncharacterized protein</fullName>
    </submittedName>
</protein>
<proteinExistence type="predicted"/>
<evidence type="ECO:0000313" key="1">
    <source>
        <dbReference type="EMBL" id="CCD46234.1"/>
    </source>
</evidence>
<dbReference type="InParanoid" id="G2Y0R9"/>
<sequence length="54" mass="6311">MNDFEAGSSHVQRLLIRTEPTKRYREDGSRRSSAWWLCYINTLFAGQTSVFQSI</sequence>
<dbReference type="HOGENOM" id="CLU_3050055_0_0_1"/>
<dbReference type="AlphaFoldDB" id="G2Y0R9"/>
<reference evidence="2" key="1">
    <citation type="journal article" date="2011" name="PLoS Genet.">
        <title>Genomic analysis of the necrotrophic fungal pathogens Sclerotinia sclerotiorum and Botrytis cinerea.</title>
        <authorList>
            <person name="Amselem J."/>
            <person name="Cuomo C.A."/>
            <person name="van Kan J.A."/>
            <person name="Viaud M."/>
            <person name="Benito E.P."/>
            <person name="Couloux A."/>
            <person name="Coutinho P.M."/>
            <person name="de Vries R.P."/>
            <person name="Dyer P.S."/>
            <person name="Fillinger S."/>
            <person name="Fournier E."/>
            <person name="Gout L."/>
            <person name="Hahn M."/>
            <person name="Kohn L."/>
            <person name="Lapalu N."/>
            <person name="Plummer K.M."/>
            <person name="Pradier J.M."/>
            <person name="Quevillon E."/>
            <person name="Sharon A."/>
            <person name="Simon A."/>
            <person name="ten Have A."/>
            <person name="Tudzynski B."/>
            <person name="Tudzynski P."/>
            <person name="Wincker P."/>
            <person name="Andrew M."/>
            <person name="Anthouard V."/>
            <person name="Beever R.E."/>
            <person name="Beffa R."/>
            <person name="Benoit I."/>
            <person name="Bouzid O."/>
            <person name="Brault B."/>
            <person name="Chen Z."/>
            <person name="Choquer M."/>
            <person name="Collemare J."/>
            <person name="Cotton P."/>
            <person name="Danchin E.G."/>
            <person name="Da Silva C."/>
            <person name="Gautier A."/>
            <person name="Giraud C."/>
            <person name="Giraud T."/>
            <person name="Gonzalez C."/>
            <person name="Grossetete S."/>
            <person name="Guldener U."/>
            <person name="Henrissat B."/>
            <person name="Howlett B.J."/>
            <person name="Kodira C."/>
            <person name="Kretschmer M."/>
            <person name="Lappartient A."/>
            <person name="Leroch M."/>
            <person name="Levis C."/>
            <person name="Mauceli E."/>
            <person name="Neuveglise C."/>
            <person name="Oeser B."/>
            <person name="Pearson M."/>
            <person name="Poulain J."/>
            <person name="Poussereau N."/>
            <person name="Quesneville H."/>
            <person name="Rascle C."/>
            <person name="Schumacher J."/>
            <person name="Segurens B."/>
            <person name="Sexton A."/>
            <person name="Silva E."/>
            <person name="Sirven C."/>
            <person name="Soanes D.M."/>
            <person name="Talbot N.J."/>
            <person name="Templeton M."/>
            <person name="Yandava C."/>
            <person name="Yarden O."/>
            <person name="Zeng Q."/>
            <person name="Rollins J.A."/>
            <person name="Lebrun M.H."/>
            <person name="Dickman M."/>
        </authorList>
    </citation>
    <scope>NUCLEOTIDE SEQUENCE [LARGE SCALE GENOMIC DNA]</scope>
    <source>
        <strain evidence="2">T4</strain>
    </source>
</reference>
<evidence type="ECO:0000313" key="2">
    <source>
        <dbReference type="Proteomes" id="UP000008177"/>
    </source>
</evidence>
<accession>G2Y0R9</accession>
<name>G2Y0R9_BOTF4</name>
<dbReference type="Proteomes" id="UP000008177">
    <property type="component" value="Unplaced contigs"/>
</dbReference>
<dbReference type="EMBL" id="FQ790281">
    <property type="protein sequence ID" value="CCD46234.1"/>
    <property type="molecule type" value="Genomic_DNA"/>
</dbReference>